<reference evidence="1" key="1">
    <citation type="submission" date="2018-01" db="EMBL/GenBank/DDBJ databases">
        <title>An insight into the sialome of Amazonian anophelines.</title>
        <authorList>
            <person name="Ribeiro J.M."/>
            <person name="Scarpassa V."/>
            <person name="Calvo E."/>
        </authorList>
    </citation>
    <scope>NUCLEOTIDE SEQUENCE</scope>
</reference>
<sequence>MRSVFFVFVVSSRMFCMPPSPSRGRAYIVLSTDEGSSLIINTFLHASSPWRVRRLTTLHTTTIANHTCALSFAT</sequence>
<evidence type="ECO:0000313" key="1">
    <source>
        <dbReference type="EMBL" id="MBW75311.1"/>
    </source>
</evidence>
<dbReference type="AlphaFoldDB" id="A0A2M4DCW5"/>
<name>A0A2M4DCW5_ANODA</name>
<proteinExistence type="predicted"/>
<protein>
    <submittedName>
        <fullName evidence="1">Putative secreted protein</fullName>
    </submittedName>
</protein>
<accession>A0A2M4DCW5</accession>
<organism evidence="1">
    <name type="scientific">Anopheles darlingi</name>
    <name type="common">Mosquito</name>
    <dbReference type="NCBI Taxonomy" id="43151"/>
    <lineage>
        <taxon>Eukaryota</taxon>
        <taxon>Metazoa</taxon>
        <taxon>Ecdysozoa</taxon>
        <taxon>Arthropoda</taxon>
        <taxon>Hexapoda</taxon>
        <taxon>Insecta</taxon>
        <taxon>Pterygota</taxon>
        <taxon>Neoptera</taxon>
        <taxon>Endopterygota</taxon>
        <taxon>Diptera</taxon>
        <taxon>Nematocera</taxon>
        <taxon>Culicoidea</taxon>
        <taxon>Culicidae</taxon>
        <taxon>Anophelinae</taxon>
        <taxon>Anopheles</taxon>
    </lineage>
</organism>
<dbReference type="EMBL" id="GGFL01011133">
    <property type="protein sequence ID" value="MBW75311.1"/>
    <property type="molecule type" value="Transcribed_RNA"/>
</dbReference>